<dbReference type="AlphaFoldDB" id="X6M390"/>
<comment type="caution">
    <text evidence="1">The sequence shown here is derived from an EMBL/GenBank/DDBJ whole genome shotgun (WGS) entry which is preliminary data.</text>
</comment>
<protein>
    <recommendedName>
        <fullName evidence="3">Caspase family p20 domain-containing protein</fullName>
    </recommendedName>
</protein>
<evidence type="ECO:0008006" key="3">
    <source>
        <dbReference type="Google" id="ProtNLM"/>
    </source>
</evidence>
<dbReference type="Proteomes" id="UP000023152">
    <property type="component" value="Unassembled WGS sequence"/>
</dbReference>
<accession>X6M390</accession>
<gene>
    <name evidence="1" type="ORF">RFI_29458</name>
</gene>
<keyword evidence="2" id="KW-1185">Reference proteome</keyword>
<name>X6M390_RETFI</name>
<sequence>MEDKIIESDKDVKRKCKKNKPSFKIISINNNWKTKTIKNALNGLHENTKKYDELIIIICGHGKDRNMLVASDGSSLSIDKMRTTLSTCLKIFMEINIVVSSSTSS</sequence>
<dbReference type="EMBL" id="ASPP01025544">
    <property type="protein sequence ID" value="ETO07932.1"/>
    <property type="molecule type" value="Genomic_DNA"/>
</dbReference>
<dbReference type="InterPro" id="IPR029030">
    <property type="entry name" value="Caspase-like_dom_sf"/>
</dbReference>
<dbReference type="Gene3D" id="3.40.50.1460">
    <property type="match status" value="1"/>
</dbReference>
<reference evidence="1 2" key="1">
    <citation type="journal article" date="2013" name="Curr. Biol.">
        <title>The Genome of the Foraminiferan Reticulomyxa filosa.</title>
        <authorList>
            <person name="Glockner G."/>
            <person name="Hulsmann N."/>
            <person name="Schleicher M."/>
            <person name="Noegel A.A."/>
            <person name="Eichinger L."/>
            <person name="Gallinger C."/>
            <person name="Pawlowski J."/>
            <person name="Sierra R."/>
            <person name="Euteneuer U."/>
            <person name="Pillet L."/>
            <person name="Moustafa A."/>
            <person name="Platzer M."/>
            <person name="Groth M."/>
            <person name="Szafranski K."/>
            <person name="Schliwa M."/>
        </authorList>
    </citation>
    <scope>NUCLEOTIDE SEQUENCE [LARGE SCALE GENOMIC DNA]</scope>
</reference>
<evidence type="ECO:0000313" key="1">
    <source>
        <dbReference type="EMBL" id="ETO07932.1"/>
    </source>
</evidence>
<organism evidence="1 2">
    <name type="scientific">Reticulomyxa filosa</name>
    <dbReference type="NCBI Taxonomy" id="46433"/>
    <lineage>
        <taxon>Eukaryota</taxon>
        <taxon>Sar</taxon>
        <taxon>Rhizaria</taxon>
        <taxon>Retaria</taxon>
        <taxon>Foraminifera</taxon>
        <taxon>Monothalamids</taxon>
        <taxon>Reticulomyxidae</taxon>
        <taxon>Reticulomyxa</taxon>
    </lineage>
</organism>
<proteinExistence type="predicted"/>
<dbReference type="SUPFAM" id="SSF52129">
    <property type="entry name" value="Caspase-like"/>
    <property type="match status" value="1"/>
</dbReference>
<evidence type="ECO:0000313" key="2">
    <source>
        <dbReference type="Proteomes" id="UP000023152"/>
    </source>
</evidence>